<keyword evidence="1" id="KW-0812">Transmembrane</keyword>
<dbReference type="EMBL" id="AKIJ01000001">
    <property type="protein sequence ID" value="KFG26966.1"/>
    <property type="molecule type" value="Genomic_DNA"/>
</dbReference>
<protein>
    <submittedName>
        <fullName evidence="2">Uncharacterized protein</fullName>
    </submittedName>
</protein>
<evidence type="ECO:0000313" key="2">
    <source>
        <dbReference type="EMBL" id="KFG26966.1"/>
    </source>
</evidence>
<feature type="transmembrane region" description="Helical" evidence="1">
    <location>
        <begin position="195"/>
        <end position="218"/>
    </location>
</feature>
<feature type="transmembrane region" description="Helical" evidence="1">
    <location>
        <begin position="63"/>
        <end position="82"/>
    </location>
</feature>
<keyword evidence="1" id="KW-1133">Transmembrane helix</keyword>
<feature type="transmembrane region" description="Helical" evidence="1">
    <location>
        <begin position="238"/>
        <end position="257"/>
    </location>
</feature>
<evidence type="ECO:0000313" key="3">
    <source>
        <dbReference type="Proteomes" id="UP000054524"/>
    </source>
</evidence>
<organism evidence="2 3">
    <name type="scientific">Nematocida ausubeli (strain ATCC PRA-371 / ERTm2)</name>
    <name type="common">Nematode killer fungus</name>
    <dbReference type="NCBI Taxonomy" id="1913371"/>
    <lineage>
        <taxon>Eukaryota</taxon>
        <taxon>Fungi</taxon>
        <taxon>Fungi incertae sedis</taxon>
        <taxon>Microsporidia</taxon>
        <taxon>Nematocida</taxon>
    </lineage>
</organism>
<evidence type="ECO:0000256" key="1">
    <source>
        <dbReference type="SAM" id="Phobius"/>
    </source>
</evidence>
<dbReference type="HOGENOM" id="CLU_1005072_0_0_1"/>
<keyword evidence="3" id="KW-1185">Reference proteome</keyword>
<dbReference type="Proteomes" id="UP000054524">
    <property type="component" value="Unassembled WGS sequence"/>
</dbReference>
<dbReference type="GeneID" id="77675009"/>
<accession>A0A086J498</accession>
<reference evidence="2 3" key="1">
    <citation type="journal article" date="2014" name="Genome Announc.">
        <title>Genome Sequence of the Microsporidian Species Nematocida sp1 Strain ERTm6 (ATCC PRA-372).</title>
        <authorList>
            <person name="Bakowski M.A."/>
            <person name="Priest M."/>
            <person name="Young S."/>
            <person name="Cuomo C.A."/>
            <person name="Troemel E.R."/>
        </authorList>
    </citation>
    <scope>NUCLEOTIDE SEQUENCE [LARGE SCALE GENOMIC DNA]</scope>
    <source>
        <strain evidence="2 3">ERTm6</strain>
    </source>
</reference>
<feature type="transmembrane region" description="Helical" evidence="1">
    <location>
        <begin position="35"/>
        <end position="51"/>
    </location>
</feature>
<dbReference type="RefSeq" id="XP_052905521.1">
    <property type="nucleotide sequence ID" value="XM_053047696.1"/>
</dbReference>
<feature type="transmembrane region" description="Helical" evidence="1">
    <location>
        <begin position="12"/>
        <end position="29"/>
    </location>
</feature>
<gene>
    <name evidence="2" type="ORF">NESG_00036</name>
</gene>
<keyword evidence="1" id="KW-0472">Membrane</keyword>
<sequence>MYTSAKPLSKVPFVLVAALHLSMLLHTAFYWENRMIHHIPLMFKTIWYILLDTKCFMQGNLEYLLCIFLLSVIKVLLLLRYVSENCNIISTLLWNGLLKVLIYGLLIYYYSPIFRRNLYFMYAWDKTVPSFSFEDAFLRAFMEIHIVNTAVQKLWCYLHDLESSIAVFTFCNVLKICAEITMYAHAICYKKRSRCVLGVLVAIWTIHMTYSNIRPFYFTRDYAPHYRAAIKFYNELRIANFLIVAPMCIYCIFINNATEEFSSNVIRPSLFRSFIEA</sequence>
<proteinExistence type="predicted"/>
<name>A0A086J498_NEMA1</name>
<comment type="caution">
    <text evidence="2">The sequence shown here is derived from an EMBL/GenBank/DDBJ whole genome shotgun (WGS) entry which is preliminary data.</text>
</comment>
<feature type="transmembrane region" description="Helical" evidence="1">
    <location>
        <begin position="88"/>
        <end position="111"/>
    </location>
</feature>
<dbReference type="AlphaFoldDB" id="A0A086J498"/>